<organism evidence="1 2">
    <name type="scientific">Mesorhizobium plurifarium</name>
    <dbReference type="NCBI Taxonomy" id="69974"/>
    <lineage>
        <taxon>Bacteria</taxon>
        <taxon>Pseudomonadati</taxon>
        <taxon>Pseudomonadota</taxon>
        <taxon>Alphaproteobacteria</taxon>
        <taxon>Hyphomicrobiales</taxon>
        <taxon>Phyllobacteriaceae</taxon>
        <taxon>Mesorhizobium</taxon>
    </lineage>
</organism>
<keyword evidence="2" id="KW-1185">Reference proteome</keyword>
<reference evidence="2" key="1">
    <citation type="submission" date="2014-08" db="EMBL/GenBank/DDBJ databases">
        <authorList>
            <person name="Moulin L."/>
        </authorList>
    </citation>
    <scope>NUCLEOTIDE SEQUENCE [LARGE SCALE GENOMIC DNA]</scope>
</reference>
<proteinExistence type="predicted"/>
<dbReference type="AlphaFoldDB" id="A0A090DWH5"/>
<protein>
    <submittedName>
        <fullName evidence="1">Uncharacterized protein</fullName>
    </submittedName>
</protein>
<dbReference type="EMBL" id="CCMZ01000029">
    <property type="protein sequence ID" value="CDX21387.1"/>
    <property type="molecule type" value="Genomic_DNA"/>
</dbReference>
<gene>
    <name evidence="1" type="ORF">MPL3356_350088</name>
</gene>
<evidence type="ECO:0000313" key="2">
    <source>
        <dbReference type="Proteomes" id="UP000045285"/>
    </source>
</evidence>
<dbReference type="Proteomes" id="UP000045285">
    <property type="component" value="Unassembled WGS sequence"/>
</dbReference>
<sequence length="73" mass="8033">MKDNQNTKAGKTEAKSPTYHAYTVRDAKAEGQKAFWTRIGAFFAHDDGEGGTLILEALPLDGRIVLRAPKNDE</sequence>
<name>A0A090DWH5_MESPL</name>
<evidence type="ECO:0000313" key="1">
    <source>
        <dbReference type="EMBL" id="CDX21387.1"/>
    </source>
</evidence>
<accession>A0A090DWH5</accession>